<dbReference type="PATRIC" id="fig|1158608.3.peg.3171"/>
<evidence type="ECO:0000313" key="2">
    <source>
        <dbReference type="EMBL" id="EOT61938.1"/>
    </source>
</evidence>
<reference evidence="2 4" key="2">
    <citation type="submission" date="2013-03" db="EMBL/GenBank/DDBJ databases">
        <title>The Genome Sequence of Enterococcus haemoperoxidus BAA-382 (PacBio/Illumina hybrid assembly).</title>
        <authorList>
            <consortium name="The Broad Institute Genomics Platform"/>
            <consortium name="The Broad Institute Genome Sequencing Center for Infectious Disease"/>
            <person name="Earl A."/>
            <person name="Russ C."/>
            <person name="Gilmore M."/>
            <person name="Surin D."/>
            <person name="Walker B."/>
            <person name="Young S."/>
            <person name="Zeng Q."/>
            <person name="Gargeya S."/>
            <person name="Fitzgerald M."/>
            <person name="Haas B."/>
            <person name="Abouelleil A."/>
            <person name="Allen A.W."/>
            <person name="Alvarado L."/>
            <person name="Arachchi H.M."/>
            <person name="Berlin A.M."/>
            <person name="Chapman S.B."/>
            <person name="Gainer-Dewar J."/>
            <person name="Goldberg J."/>
            <person name="Griggs A."/>
            <person name="Gujja S."/>
            <person name="Hansen M."/>
            <person name="Howarth C."/>
            <person name="Imamovic A."/>
            <person name="Ireland A."/>
            <person name="Larimer J."/>
            <person name="McCowan C."/>
            <person name="Murphy C."/>
            <person name="Pearson M."/>
            <person name="Poon T.W."/>
            <person name="Priest M."/>
            <person name="Roberts A."/>
            <person name="Saif S."/>
            <person name="Shea T."/>
            <person name="Sisk P."/>
            <person name="Sykes S."/>
            <person name="Wortman J."/>
            <person name="Nusbaum C."/>
            <person name="Birren B."/>
        </authorList>
    </citation>
    <scope>NUCLEOTIDE SEQUENCE [LARGE SCALE GENOMIC DNA]</scope>
    <source>
        <strain evidence="2 4">ATCC BAA-382</strain>
    </source>
</reference>
<proteinExistence type="predicted"/>
<gene>
    <name evidence="2" type="ORF">I583_00921</name>
    <name evidence="1" type="ORF">UAW_03238</name>
</gene>
<comment type="caution">
    <text evidence="1">The sequence shown here is derived from an EMBL/GenBank/DDBJ whole genome shotgun (WGS) entry which is preliminary data.</text>
</comment>
<evidence type="ECO:0000313" key="3">
    <source>
        <dbReference type="Proteomes" id="UP000013858"/>
    </source>
</evidence>
<protein>
    <submittedName>
        <fullName evidence="1">Uncharacterized protein</fullName>
    </submittedName>
</protein>
<dbReference type="STRING" id="155618.RV06_GL003107"/>
<dbReference type="EMBL" id="ASVY01000002">
    <property type="protein sequence ID" value="EOT61938.1"/>
    <property type="molecule type" value="Genomic_DNA"/>
</dbReference>
<organism evidence="1 3">
    <name type="scientific">Enterococcus haemoperoxidus ATCC BAA-382</name>
    <dbReference type="NCBI Taxonomy" id="1158608"/>
    <lineage>
        <taxon>Bacteria</taxon>
        <taxon>Bacillati</taxon>
        <taxon>Bacillota</taxon>
        <taxon>Bacilli</taxon>
        <taxon>Lactobacillales</taxon>
        <taxon>Enterococcaceae</taxon>
        <taxon>Enterococcus</taxon>
    </lineage>
</organism>
<name>R2QAL7_9ENTE</name>
<dbReference type="AlphaFoldDB" id="R2QAL7"/>
<dbReference type="Proteomes" id="UP000014197">
    <property type="component" value="Unassembled WGS sequence"/>
</dbReference>
<evidence type="ECO:0000313" key="1">
    <source>
        <dbReference type="EMBL" id="EOH92253.1"/>
    </source>
</evidence>
<accession>R2QAL7</accession>
<sequence length="116" mass="13069">MPDQGGADDNQGAAIKLLSQRGIYRLFSEIDPTFLNAPKLSKADAEQFKYIFLKNIGNKATLNKGEVVQENFYKVAKLTYPAQPKSTYSVFCFDSIFLSINKLIARIKANREKSEQ</sequence>
<reference evidence="1 3" key="1">
    <citation type="submission" date="2013-02" db="EMBL/GenBank/DDBJ databases">
        <title>The Genome Sequence of Enterococcus haemoperoxidus BAA-382.</title>
        <authorList>
            <consortium name="The Broad Institute Genome Sequencing Platform"/>
            <consortium name="The Broad Institute Genome Sequencing Center for Infectious Disease"/>
            <person name="Earl A.M."/>
            <person name="Gilmore M.S."/>
            <person name="Lebreton F."/>
            <person name="Walker B."/>
            <person name="Young S.K."/>
            <person name="Zeng Q."/>
            <person name="Gargeya S."/>
            <person name="Fitzgerald M."/>
            <person name="Haas B."/>
            <person name="Abouelleil A."/>
            <person name="Alvarado L."/>
            <person name="Arachchi H.M."/>
            <person name="Berlin A.M."/>
            <person name="Chapman S.B."/>
            <person name="Dewar J."/>
            <person name="Goldberg J."/>
            <person name="Griggs A."/>
            <person name="Gujja S."/>
            <person name="Hansen M."/>
            <person name="Howarth C."/>
            <person name="Imamovic A."/>
            <person name="Larimer J."/>
            <person name="McCowan C."/>
            <person name="Murphy C."/>
            <person name="Neiman D."/>
            <person name="Pearson M."/>
            <person name="Priest M."/>
            <person name="Roberts A."/>
            <person name="Saif S."/>
            <person name="Shea T."/>
            <person name="Sisk P."/>
            <person name="Sykes S."/>
            <person name="Wortman J."/>
            <person name="Nusbaum C."/>
            <person name="Birren B."/>
        </authorList>
    </citation>
    <scope>NUCLEOTIDE SEQUENCE [LARGE SCALE GENOMIC DNA]</scope>
    <source>
        <strain evidence="1 3">ATCC BAA-382</strain>
    </source>
</reference>
<evidence type="ECO:0000313" key="4">
    <source>
        <dbReference type="Proteomes" id="UP000014197"/>
    </source>
</evidence>
<keyword evidence="4" id="KW-1185">Reference proteome</keyword>
<dbReference type="Proteomes" id="UP000013858">
    <property type="component" value="Unassembled WGS sequence"/>
</dbReference>
<dbReference type="EMBL" id="AJAR01000031">
    <property type="protein sequence ID" value="EOH92253.1"/>
    <property type="molecule type" value="Genomic_DNA"/>
</dbReference>